<dbReference type="Proteomes" id="UP001556367">
    <property type="component" value="Unassembled WGS sequence"/>
</dbReference>
<feature type="region of interest" description="Disordered" evidence="1">
    <location>
        <begin position="158"/>
        <end position="214"/>
    </location>
</feature>
<dbReference type="EMBL" id="JASNQZ010000012">
    <property type="protein sequence ID" value="KAL0948949.1"/>
    <property type="molecule type" value="Genomic_DNA"/>
</dbReference>
<keyword evidence="3" id="KW-1185">Reference proteome</keyword>
<sequence length="214" mass="24239">MNTSAPSKFAWIQQADDDTNTFIFFNPDSGEEVARVDRKGLLEIIRFDLRCRRGQYTHEDAVPANYHAVERAVHREDFKQKLVRLHPDGSITTFGPPITPQFLGLPMKPDYPGASIRTPAYEDAMARRIPKKRPAPVDNNSLKLSTKESNMLIRMLLNNSAPDTPARRPDFPRRATKPLPYRQRPQPANAVAGPSNAPANAVRHFSPRQRSWIC</sequence>
<proteinExistence type="predicted"/>
<evidence type="ECO:0000313" key="3">
    <source>
        <dbReference type="Proteomes" id="UP001556367"/>
    </source>
</evidence>
<name>A0ABR3J000_9AGAR</name>
<evidence type="ECO:0000313" key="2">
    <source>
        <dbReference type="EMBL" id="KAL0948949.1"/>
    </source>
</evidence>
<reference evidence="3" key="1">
    <citation type="submission" date="2024-06" db="EMBL/GenBank/DDBJ databases">
        <title>Multi-omics analyses provide insights into the biosynthesis of the anticancer antibiotic pleurotin in Hohenbuehelia grisea.</title>
        <authorList>
            <person name="Weaver J.A."/>
            <person name="Alberti F."/>
        </authorList>
    </citation>
    <scope>NUCLEOTIDE SEQUENCE [LARGE SCALE GENOMIC DNA]</scope>
    <source>
        <strain evidence="3">T-177</strain>
    </source>
</reference>
<evidence type="ECO:0000256" key="1">
    <source>
        <dbReference type="SAM" id="MobiDB-lite"/>
    </source>
</evidence>
<comment type="caution">
    <text evidence="2">The sequence shown here is derived from an EMBL/GenBank/DDBJ whole genome shotgun (WGS) entry which is preliminary data.</text>
</comment>
<protein>
    <submittedName>
        <fullName evidence="2">Uncharacterized protein</fullName>
    </submittedName>
</protein>
<organism evidence="2 3">
    <name type="scientific">Hohenbuehelia grisea</name>
    <dbReference type="NCBI Taxonomy" id="104357"/>
    <lineage>
        <taxon>Eukaryota</taxon>
        <taxon>Fungi</taxon>
        <taxon>Dikarya</taxon>
        <taxon>Basidiomycota</taxon>
        <taxon>Agaricomycotina</taxon>
        <taxon>Agaricomycetes</taxon>
        <taxon>Agaricomycetidae</taxon>
        <taxon>Agaricales</taxon>
        <taxon>Pleurotineae</taxon>
        <taxon>Pleurotaceae</taxon>
        <taxon>Hohenbuehelia</taxon>
    </lineage>
</organism>
<accession>A0ABR3J000</accession>
<gene>
    <name evidence="2" type="ORF">HGRIS_009054</name>
</gene>